<dbReference type="SUPFAM" id="SSF56349">
    <property type="entry name" value="DNA breaking-rejoining enzymes"/>
    <property type="match status" value="1"/>
</dbReference>
<reference evidence="5" key="1">
    <citation type="submission" date="2018-05" db="EMBL/GenBank/DDBJ databases">
        <authorList>
            <person name="Lanie J.A."/>
            <person name="Ng W.-L."/>
            <person name="Kazmierczak K.M."/>
            <person name="Andrzejewski T.M."/>
            <person name="Davidsen T.M."/>
            <person name="Wayne K.J."/>
            <person name="Tettelin H."/>
            <person name="Glass J.I."/>
            <person name="Rusch D."/>
            <person name="Podicherti R."/>
            <person name="Tsui H.-C.T."/>
            <person name="Winkler M.E."/>
        </authorList>
    </citation>
    <scope>NUCLEOTIDE SEQUENCE</scope>
</reference>
<dbReference type="Gene3D" id="3.30.160.390">
    <property type="entry name" value="Integrase, DNA-binding domain"/>
    <property type="match status" value="1"/>
</dbReference>
<dbReference type="GO" id="GO:0015074">
    <property type="term" value="P:DNA integration"/>
    <property type="evidence" value="ECO:0007669"/>
    <property type="project" value="UniProtKB-KW"/>
</dbReference>
<dbReference type="PANTHER" id="PTHR30629:SF2">
    <property type="entry name" value="PROPHAGE INTEGRASE INTS-RELATED"/>
    <property type="match status" value="1"/>
</dbReference>
<dbReference type="PANTHER" id="PTHR30629">
    <property type="entry name" value="PROPHAGE INTEGRASE"/>
    <property type="match status" value="1"/>
</dbReference>
<proteinExistence type="inferred from homology"/>
<dbReference type="InterPro" id="IPR011010">
    <property type="entry name" value="DNA_brk_join_enz"/>
</dbReference>
<dbReference type="InterPro" id="IPR038488">
    <property type="entry name" value="Integrase_DNA-bd_sf"/>
</dbReference>
<dbReference type="InterPro" id="IPR050808">
    <property type="entry name" value="Phage_Integrase"/>
</dbReference>
<organism evidence="5">
    <name type="scientific">marine metagenome</name>
    <dbReference type="NCBI Taxonomy" id="408172"/>
    <lineage>
        <taxon>unclassified sequences</taxon>
        <taxon>metagenomes</taxon>
        <taxon>ecological metagenomes</taxon>
    </lineage>
</organism>
<evidence type="ECO:0000259" key="4">
    <source>
        <dbReference type="PROSITE" id="PS51900"/>
    </source>
</evidence>
<name>A0A382UI99_9ZZZZ</name>
<gene>
    <name evidence="5" type="ORF">METZ01_LOCUS386857</name>
</gene>
<dbReference type="EMBL" id="UINC01144470">
    <property type="protein sequence ID" value="SVD34003.1"/>
    <property type="molecule type" value="Genomic_DNA"/>
</dbReference>
<dbReference type="GO" id="GO:0003677">
    <property type="term" value="F:DNA binding"/>
    <property type="evidence" value="ECO:0007669"/>
    <property type="project" value="UniProtKB-KW"/>
</dbReference>
<protein>
    <recommendedName>
        <fullName evidence="4">Core-binding (CB) domain-containing protein</fullName>
    </recommendedName>
</protein>
<keyword evidence="3" id="KW-0238">DNA-binding</keyword>
<dbReference type="AlphaFoldDB" id="A0A382UI99"/>
<evidence type="ECO:0000313" key="5">
    <source>
        <dbReference type="EMBL" id="SVD34003.1"/>
    </source>
</evidence>
<evidence type="ECO:0000256" key="3">
    <source>
        <dbReference type="ARBA" id="ARBA00023125"/>
    </source>
</evidence>
<keyword evidence="2" id="KW-0229">DNA integration</keyword>
<evidence type="ECO:0000256" key="1">
    <source>
        <dbReference type="ARBA" id="ARBA00008857"/>
    </source>
</evidence>
<evidence type="ECO:0000256" key="2">
    <source>
        <dbReference type="ARBA" id="ARBA00022908"/>
    </source>
</evidence>
<feature type="domain" description="Core-binding (CB)" evidence="4">
    <location>
        <begin position="100"/>
        <end position="190"/>
    </location>
</feature>
<accession>A0A382UI99</accession>
<dbReference type="PROSITE" id="PS51900">
    <property type="entry name" value="CB"/>
    <property type="match status" value="1"/>
</dbReference>
<sequence length="255" mass="29355">MNKIINFTVKSLDSLELPSKGQEYVFDKQVKGLSLRTTHLGVKAFVIRKRMRGHANATYVHLGYYPMMTIQQARIKARESINLLSQGINPNNLKGDVITKQSITLQKVFGDYTTSKHNLKEDTVKDYLSILNNYLGDWKKKPISEISRDMVEQRHRDISYGTGKFAHKDGSPTRANKTMRVVRALFNYAIGQYEDTKGEPLFVHNPVARITHNKGWNKENIRQGIVHKYDLKKWYEGVMKLPLQEDNVSRNTSAE</sequence>
<feature type="non-terminal residue" evidence="5">
    <location>
        <position position="255"/>
    </location>
</feature>
<dbReference type="Gene3D" id="1.10.150.130">
    <property type="match status" value="1"/>
</dbReference>
<dbReference type="InterPro" id="IPR044068">
    <property type="entry name" value="CB"/>
</dbReference>
<dbReference type="Pfam" id="PF13356">
    <property type="entry name" value="Arm-DNA-bind_3"/>
    <property type="match status" value="1"/>
</dbReference>
<dbReference type="InterPro" id="IPR025166">
    <property type="entry name" value="Integrase_DNA_bind_dom"/>
</dbReference>
<comment type="similarity">
    <text evidence="1">Belongs to the 'phage' integrase family.</text>
</comment>
<dbReference type="InterPro" id="IPR010998">
    <property type="entry name" value="Integrase_recombinase_N"/>
</dbReference>